<dbReference type="SUPFAM" id="SSF47954">
    <property type="entry name" value="Cyclin-like"/>
    <property type="match status" value="1"/>
</dbReference>
<sequence>MSVSCGHDYSLWSPASSSSSSSSSPIHPASLVDTQLHSSALLQLIDAPVSHAFLDYIAEYVAEVVDFALGCDDPKNAEPTRGRSGRCTTRLADFVALTVSRAEARTSTLLVALVYIARSRTHLAISYRHGAAERLFLGALMTASKYTQDNTLQNVHWALISGVFGTADVGLIEREFLAVLDWELGVSEEEVVVHWEGIIGGGGVAIPDINEAKHHSLPRCHRPRQFRLHHHRQWAAPSRSRRAQLAVSPPGRNCPHPRIPLLALLRLSITSISSPVCSPGRLWDRGLDRFIHGHAHCVFPNALK</sequence>
<dbReference type="GO" id="GO:0016538">
    <property type="term" value="F:cyclin-dependent protein serine/threonine kinase regulator activity"/>
    <property type="evidence" value="ECO:0007669"/>
    <property type="project" value="TreeGrafter"/>
</dbReference>
<feature type="region of interest" description="Disordered" evidence="1">
    <location>
        <begin position="1"/>
        <end position="24"/>
    </location>
</feature>
<proteinExistence type="predicted"/>
<dbReference type="Gene3D" id="1.10.472.10">
    <property type="entry name" value="Cyclin-like"/>
    <property type="match status" value="1"/>
</dbReference>
<dbReference type="InterPro" id="IPR036915">
    <property type="entry name" value="Cyclin-like_sf"/>
</dbReference>
<dbReference type="AlphaFoldDB" id="A0AAD2GUG7"/>
<dbReference type="GO" id="GO:0005634">
    <property type="term" value="C:nucleus"/>
    <property type="evidence" value="ECO:0007669"/>
    <property type="project" value="TreeGrafter"/>
</dbReference>
<dbReference type="PANTHER" id="PTHR15615:SF10">
    <property type="entry name" value="PHO85 CYCLIN-2-RELATED"/>
    <property type="match status" value="1"/>
</dbReference>
<feature type="domain" description="Cyclin N-terminal" evidence="2">
    <location>
        <begin position="89"/>
        <end position="184"/>
    </location>
</feature>
<evidence type="ECO:0000259" key="2">
    <source>
        <dbReference type="Pfam" id="PF00134"/>
    </source>
</evidence>
<evidence type="ECO:0000256" key="1">
    <source>
        <dbReference type="SAM" id="MobiDB-lite"/>
    </source>
</evidence>
<protein>
    <recommendedName>
        <fullName evidence="2">Cyclin N-terminal domain-containing protein</fullName>
    </recommendedName>
</protein>
<dbReference type="PANTHER" id="PTHR15615">
    <property type="match status" value="1"/>
</dbReference>
<accession>A0AAD2GUG7</accession>
<organism evidence="3 4">
    <name type="scientific">Mycena citricolor</name>
    <dbReference type="NCBI Taxonomy" id="2018698"/>
    <lineage>
        <taxon>Eukaryota</taxon>
        <taxon>Fungi</taxon>
        <taxon>Dikarya</taxon>
        <taxon>Basidiomycota</taxon>
        <taxon>Agaricomycotina</taxon>
        <taxon>Agaricomycetes</taxon>
        <taxon>Agaricomycetidae</taxon>
        <taxon>Agaricales</taxon>
        <taxon>Marasmiineae</taxon>
        <taxon>Mycenaceae</taxon>
        <taxon>Mycena</taxon>
    </lineage>
</organism>
<evidence type="ECO:0000313" key="3">
    <source>
        <dbReference type="EMBL" id="CAK5263796.1"/>
    </source>
</evidence>
<dbReference type="GO" id="GO:0000307">
    <property type="term" value="C:cyclin-dependent protein kinase holoenzyme complex"/>
    <property type="evidence" value="ECO:0007669"/>
    <property type="project" value="TreeGrafter"/>
</dbReference>
<dbReference type="Proteomes" id="UP001295794">
    <property type="component" value="Unassembled WGS sequence"/>
</dbReference>
<keyword evidence="4" id="KW-1185">Reference proteome</keyword>
<comment type="caution">
    <text evidence="3">The sequence shown here is derived from an EMBL/GenBank/DDBJ whole genome shotgun (WGS) entry which is preliminary data.</text>
</comment>
<name>A0AAD2GUG7_9AGAR</name>
<reference evidence="3" key="1">
    <citation type="submission" date="2023-11" db="EMBL/GenBank/DDBJ databases">
        <authorList>
            <person name="De Vega J J."/>
            <person name="De Vega J J."/>
        </authorList>
    </citation>
    <scope>NUCLEOTIDE SEQUENCE</scope>
</reference>
<dbReference type="InterPro" id="IPR013922">
    <property type="entry name" value="Cyclin_PHO80-like"/>
</dbReference>
<gene>
    <name evidence="3" type="ORF">MYCIT1_LOCUS3453</name>
</gene>
<dbReference type="InterPro" id="IPR006671">
    <property type="entry name" value="Cyclin_N"/>
</dbReference>
<evidence type="ECO:0000313" key="4">
    <source>
        <dbReference type="Proteomes" id="UP001295794"/>
    </source>
</evidence>
<dbReference type="EMBL" id="CAVNYO010000045">
    <property type="protein sequence ID" value="CAK5263796.1"/>
    <property type="molecule type" value="Genomic_DNA"/>
</dbReference>
<dbReference type="CDD" id="cd20557">
    <property type="entry name" value="CYCLIN_ScPCL1-like"/>
    <property type="match status" value="1"/>
</dbReference>
<dbReference type="GO" id="GO:0019901">
    <property type="term" value="F:protein kinase binding"/>
    <property type="evidence" value="ECO:0007669"/>
    <property type="project" value="InterPro"/>
</dbReference>
<dbReference type="Pfam" id="PF00134">
    <property type="entry name" value="Cyclin_N"/>
    <property type="match status" value="1"/>
</dbReference>